<evidence type="ECO:0000313" key="2">
    <source>
        <dbReference type="Proteomes" id="UP000813462"/>
    </source>
</evidence>
<comment type="caution">
    <text evidence="1">The sequence shown here is derived from an EMBL/GenBank/DDBJ whole genome shotgun (WGS) entry which is preliminary data.</text>
</comment>
<reference evidence="1" key="1">
    <citation type="journal article" date="2021" name="Front. Plant Sci.">
        <title>Chromosome-Scale Genome Assembly for Chinese Sour Jujube and Insights Into Its Genome Evolution and Domestication Signature.</title>
        <authorList>
            <person name="Shen L.-Y."/>
            <person name="Luo H."/>
            <person name="Wang X.-L."/>
            <person name="Wang X.-M."/>
            <person name="Qiu X.-J."/>
            <person name="Liu H."/>
            <person name="Zhou S.-S."/>
            <person name="Jia K.-H."/>
            <person name="Nie S."/>
            <person name="Bao Y.-T."/>
            <person name="Zhang R.-G."/>
            <person name="Yun Q.-Z."/>
            <person name="Chai Y.-H."/>
            <person name="Lu J.-Y."/>
            <person name="Li Y."/>
            <person name="Zhao S.-W."/>
            <person name="Mao J.-F."/>
            <person name="Jia S.-G."/>
            <person name="Mao Y.-M."/>
        </authorList>
    </citation>
    <scope>NUCLEOTIDE SEQUENCE</scope>
    <source>
        <strain evidence="1">AT0</strain>
        <tissue evidence="1">Leaf</tissue>
    </source>
</reference>
<dbReference type="EMBL" id="JAEACU010000003">
    <property type="protein sequence ID" value="KAH7537264.1"/>
    <property type="molecule type" value="Genomic_DNA"/>
</dbReference>
<gene>
    <name evidence="1" type="ORF">FEM48_Zijuj03G0074400</name>
</gene>
<evidence type="ECO:0000313" key="1">
    <source>
        <dbReference type="EMBL" id="KAH7537264.1"/>
    </source>
</evidence>
<sequence length="105" mass="12539">MRFRFGSQPGRFDMSRVIQPVKFFDMKCDVLELKGDNYKVWKERILLHLGWMDIDYAKKDEPPTIIETSTPYQVDLYEKWERSNRLSVMFIKTKISTAIRGSIEQ</sequence>
<organism evidence="1 2">
    <name type="scientific">Ziziphus jujuba var. spinosa</name>
    <dbReference type="NCBI Taxonomy" id="714518"/>
    <lineage>
        <taxon>Eukaryota</taxon>
        <taxon>Viridiplantae</taxon>
        <taxon>Streptophyta</taxon>
        <taxon>Embryophyta</taxon>
        <taxon>Tracheophyta</taxon>
        <taxon>Spermatophyta</taxon>
        <taxon>Magnoliopsida</taxon>
        <taxon>eudicotyledons</taxon>
        <taxon>Gunneridae</taxon>
        <taxon>Pentapetalae</taxon>
        <taxon>rosids</taxon>
        <taxon>fabids</taxon>
        <taxon>Rosales</taxon>
        <taxon>Rhamnaceae</taxon>
        <taxon>Paliureae</taxon>
        <taxon>Ziziphus</taxon>
    </lineage>
</organism>
<proteinExistence type="predicted"/>
<dbReference type="Proteomes" id="UP000813462">
    <property type="component" value="Unassembled WGS sequence"/>
</dbReference>
<name>A0A978VNY9_ZIZJJ</name>
<dbReference type="AlphaFoldDB" id="A0A978VNY9"/>
<protein>
    <submittedName>
        <fullName evidence="1">Uncharacterized protein</fullName>
    </submittedName>
</protein>
<accession>A0A978VNY9</accession>